<dbReference type="EMBL" id="KV460376">
    <property type="protein sequence ID" value="OCA19534.1"/>
    <property type="molecule type" value="Genomic_DNA"/>
</dbReference>
<dbReference type="AlphaFoldDB" id="A0A1B8Y946"/>
<gene>
    <name evidence="1" type="ORF">XENTR_v90028740mg</name>
</gene>
<reference evidence="1" key="1">
    <citation type="submission" date="2009-11" db="EMBL/GenBank/DDBJ databases">
        <authorList>
            <consortium name="US DOE Joint Genome Institute (JGI-PGF)"/>
            <person name="Ottilar R."/>
            <person name="Schmutz J."/>
            <person name="Salamov A."/>
            <person name="Cheng J.F."/>
            <person name="Lucas S."/>
            <person name="Pitluck S."/>
            <person name="Gundlach H."/>
            <person name="Guo Y."/>
            <person name="Haberer G."/>
            <person name="Nasrallah J."/>
            <person name="Mayer K.F.X."/>
            <person name="van de Peer Y."/>
            <person name="Weigel D."/>
            <person name="Grigoriev I.V."/>
        </authorList>
    </citation>
    <scope>NUCLEOTIDE SEQUENCE</scope>
    <source>
        <strain evidence="1">Nigerian</strain>
    </source>
</reference>
<sequence>MSIGLLCSRRCAASSAEFLCVYNILDAIAQTTGSPWITAPSSALRSCRRCGYHKRRRGCWGGVLARLRRWLHRPLLPSIFLSNARSLANKLDEWKLRIATEKILMGCCILLITETWLNPCIPDSAIELARLHSVSA</sequence>
<reference evidence="1" key="3">
    <citation type="submission" date="2016-05" db="EMBL/GenBank/DDBJ databases">
        <title>WGS assembly of Xenopus tropicalis.</title>
        <authorList>
            <person name="Sessions A."/>
            <person name="Jenkins J."/>
            <person name="Mitros T."/>
            <person name="Lyons J.T."/>
            <person name="Dichmann D.S."/>
            <person name="Robert J."/>
            <person name="Harland R.M."/>
            <person name="Rokhsar D.S."/>
        </authorList>
    </citation>
    <scope>NUCLEOTIDE SEQUENCE</scope>
    <source>
        <strain evidence="1">Nigerian</strain>
    </source>
</reference>
<organism evidence="1">
    <name type="scientific">Xenopus tropicalis</name>
    <name type="common">Western clawed frog</name>
    <name type="synonym">Silurana tropicalis</name>
    <dbReference type="NCBI Taxonomy" id="8364"/>
    <lineage>
        <taxon>Eukaryota</taxon>
        <taxon>Metazoa</taxon>
        <taxon>Chordata</taxon>
        <taxon>Craniata</taxon>
        <taxon>Vertebrata</taxon>
        <taxon>Euteleostomi</taxon>
        <taxon>Amphibia</taxon>
        <taxon>Batrachia</taxon>
        <taxon>Anura</taxon>
        <taxon>Pipoidea</taxon>
        <taxon>Pipidae</taxon>
        <taxon>Xenopodinae</taxon>
        <taxon>Xenopus</taxon>
        <taxon>Silurana</taxon>
    </lineage>
</organism>
<accession>A0A1B8Y946</accession>
<name>A0A1B8Y946_XENTR</name>
<reference evidence="1" key="2">
    <citation type="journal article" date="2010" name="Science">
        <title>The genome of the Western clawed frog Xenopus tropicalis.</title>
        <authorList>
            <person name="Hellsten U."/>
            <person name="Harland R.M."/>
            <person name="Gilchrist M.J."/>
            <person name="Hendrix D."/>
            <person name="Jurka J."/>
            <person name="Kapitonov V."/>
            <person name="Ovcharenko I."/>
            <person name="Putnam N.H."/>
            <person name="Shu S."/>
            <person name="Taher L."/>
            <person name="Blitz I.L."/>
            <person name="Blumberg B."/>
            <person name="Dichmann D.S."/>
            <person name="Dubchak I."/>
            <person name="Amaya E."/>
            <person name="Detter J.C."/>
            <person name="Fletcher R."/>
            <person name="Gerhard D.S."/>
            <person name="Goodstein D."/>
            <person name="Graves T."/>
            <person name="Grigoriev I.V."/>
            <person name="Grimwood J."/>
            <person name="Kawashima T."/>
            <person name="Lindquist E."/>
            <person name="Lucas S.M."/>
            <person name="Mead P.E."/>
            <person name="Mitros T."/>
            <person name="Ogino H."/>
            <person name="Ohta Y."/>
            <person name="Poliakov A.V."/>
            <person name="Pollet N."/>
            <person name="Robert J."/>
            <person name="Salamov A."/>
            <person name="Sater A.K."/>
            <person name="Schmutz J."/>
            <person name="Terry A."/>
            <person name="Vize P.D."/>
            <person name="Warren W.C."/>
            <person name="Wells D."/>
            <person name="Wills A."/>
            <person name="Wilson R.K."/>
            <person name="Zimmerman L.B."/>
            <person name="Zorn A.M."/>
            <person name="Grainger R."/>
            <person name="Grammer T."/>
            <person name="Khokha M.K."/>
            <person name="Richardson P.M."/>
            <person name="Rokhsar D.S."/>
        </authorList>
    </citation>
    <scope>NUCLEOTIDE SEQUENCE [LARGE SCALE GENOMIC DNA]</scope>
    <source>
        <strain evidence="1">Nigerian</strain>
    </source>
</reference>
<proteinExistence type="predicted"/>
<protein>
    <submittedName>
        <fullName evidence="1">Uncharacterized protein</fullName>
    </submittedName>
</protein>
<evidence type="ECO:0000313" key="1">
    <source>
        <dbReference type="EMBL" id="OCA19534.1"/>
    </source>
</evidence>